<dbReference type="Proteomes" id="UP000008063">
    <property type="component" value="Unassembled WGS sequence"/>
</dbReference>
<proteinExistence type="predicted"/>
<accession>F8PUN0</accession>
<sequence>MEQRSSVNSPCLDNSQTRYVSADHGFPPPHIIVAYKGRRRAYGRKAIKDMGYSVCPLLPYDKNLLQFVTFIFR</sequence>
<dbReference type="AlphaFoldDB" id="F8PUN0"/>
<dbReference type="InParanoid" id="F8PUN0"/>
<organism evidence="2">
    <name type="scientific">Serpula lacrymans var. lacrymans (strain S7.3)</name>
    <name type="common">Dry rot fungus</name>
    <dbReference type="NCBI Taxonomy" id="936435"/>
    <lineage>
        <taxon>Eukaryota</taxon>
        <taxon>Fungi</taxon>
        <taxon>Dikarya</taxon>
        <taxon>Basidiomycota</taxon>
        <taxon>Agaricomycotina</taxon>
        <taxon>Agaricomycetes</taxon>
        <taxon>Agaricomycetidae</taxon>
        <taxon>Boletales</taxon>
        <taxon>Coniophorineae</taxon>
        <taxon>Serpulaceae</taxon>
        <taxon>Serpula</taxon>
    </lineage>
</organism>
<dbReference type="HOGENOM" id="CLU_2711784_0_0_1"/>
<dbReference type="EMBL" id="GL945479">
    <property type="protein sequence ID" value="EGO00438.1"/>
    <property type="molecule type" value="Genomic_DNA"/>
</dbReference>
<protein>
    <submittedName>
        <fullName evidence="1">Uncharacterized protein</fullName>
    </submittedName>
</protein>
<name>F8PUN0_SERL3</name>
<evidence type="ECO:0000313" key="2">
    <source>
        <dbReference type="Proteomes" id="UP000008063"/>
    </source>
</evidence>
<keyword evidence="2" id="KW-1185">Reference proteome</keyword>
<gene>
    <name evidence="1" type="ORF">SERLA73DRAFT_136320</name>
</gene>
<evidence type="ECO:0000313" key="1">
    <source>
        <dbReference type="EMBL" id="EGO00438.1"/>
    </source>
</evidence>
<feature type="non-terminal residue" evidence="1">
    <location>
        <position position="73"/>
    </location>
</feature>
<reference evidence="2" key="1">
    <citation type="journal article" date="2011" name="Science">
        <title>The plant cell wall-decomposing machinery underlies the functional diversity of forest fungi.</title>
        <authorList>
            <person name="Eastwood D.C."/>
            <person name="Floudas D."/>
            <person name="Binder M."/>
            <person name="Majcherczyk A."/>
            <person name="Schneider P."/>
            <person name="Aerts A."/>
            <person name="Asiegbu F.O."/>
            <person name="Baker S.E."/>
            <person name="Barry K."/>
            <person name="Bendiksby M."/>
            <person name="Blumentritt M."/>
            <person name="Coutinho P.M."/>
            <person name="Cullen D."/>
            <person name="de Vries R.P."/>
            <person name="Gathman A."/>
            <person name="Goodell B."/>
            <person name="Henrissat B."/>
            <person name="Ihrmark K."/>
            <person name="Kauserud H."/>
            <person name="Kohler A."/>
            <person name="LaButti K."/>
            <person name="Lapidus A."/>
            <person name="Lavin J.L."/>
            <person name="Lee Y.-H."/>
            <person name="Lindquist E."/>
            <person name="Lilly W."/>
            <person name="Lucas S."/>
            <person name="Morin E."/>
            <person name="Murat C."/>
            <person name="Oguiza J.A."/>
            <person name="Park J."/>
            <person name="Pisabarro A.G."/>
            <person name="Riley R."/>
            <person name="Rosling A."/>
            <person name="Salamov A."/>
            <person name="Schmidt O."/>
            <person name="Schmutz J."/>
            <person name="Skrede I."/>
            <person name="Stenlid J."/>
            <person name="Wiebenga A."/>
            <person name="Xie X."/>
            <person name="Kuees U."/>
            <person name="Hibbett D.S."/>
            <person name="Hoffmeister D."/>
            <person name="Hoegberg N."/>
            <person name="Martin F."/>
            <person name="Grigoriev I.V."/>
            <person name="Watkinson S.C."/>
        </authorList>
    </citation>
    <scope>NUCLEOTIDE SEQUENCE [LARGE SCALE GENOMIC DNA]</scope>
    <source>
        <strain evidence="2">strain S7.3</strain>
    </source>
</reference>